<keyword evidence="1" id="KW-0812">Transmembrane</keyword>
<evidence type="ECO:0000313" key="2">
    <source>
        <dbReference type="EMBL" id="SFF30876.1"/>
    </source>
</evidence>
<gene>
    <name evidence="2" type="ORF">SAMN05421541_108342</name>
</gene>
<sequence>MTSSPPNVLLVRADRWKPSNPLLENVIRKYIDEAEREACDRTGNSGTIIGGGLVLVGFGIVLAMGTGNPLAAIFAVIVLALAGLAWMGVTAPPLRVDPLRILAPMGGPGNLPAGYLVHPLAWRAGMPEFLRGVPERRLRIAVDLCRRHPGAVTDLLKMVERSERWVAEWQPGRDFSPAGRDAEVVIFANRLIEHQLRNVPVG</sequence>
<dbReference type="AlphaFoldDB" id="A0A1I2HQ75"/>
<dbReference type="EMBL" id="FONV01000008">
    <property type="protein sequence ID" value="SFF30876.1"/>
    <property type="molecule type" value="Genomic_DNA"/>
</dbReference>
<organism evidence="2 3">
    <name type="scientific">Actinoplanes philippinensis</name>
    <dbReference type="NCBI Taxonomy" id="35752"/>
    <lineage>
        <taxon>Bacteria</taxon>
        <taxon>Bacillati</taxon>
        <taxon>Actinomycetota</taxon>
        <taxon>Actinomycetes</taxon>
        <taxon>Micromonosporales</taxon>
        <taxon>Micromonosporaceae</taxon>
        <taxon>Actinoplanes</taxon>
    </lineage>
</organism>
<proteinExistence type="predicted"/>
<feature type="transmembrane region" description="Helical" evidence="1">
    <location>
        <begin position="46"/>
        <end position="64"/>
    </location>
</feature>
<evidence type="ECO:0000313" key="3">
    <source>
        <dbReference type="Proteomes" id="UP000199645"/>
    </source>
</evidence>
<accession>A0A1I2HQ75</accession>
<evidence type="ECO:0000256" key="1">
    <source>
        <dbReference type="SAM" id="Phobius"/>
    </source>
</evidence>
<reference evidence="2 3" key="1">
    <citation type="submission" date="2016-10" db="EMBL/GenBank/DDBJ databases">
        <authorList>
            <person name="de Groot N.N."/>
        </authorList>
    </citation>
    <scope>NUCLEOTIDE SEQUENCE [LARGE SCALE GENOMIC DNA]</scope>
    <source>
        <strain evidence="2 3">DSM 43019</strain>
    </source>
</reference>
<keyword evidence="1" id="KW-1133">Transmembrane helix</keyword>
<keyword evidence="3" id="KW-1185">Reference proteome</keyword>
<keyword evidence="1" id="KW-0472">Membrane</keyword>
<name>A0A1I2HQ75_9ACTN</name>
<dbReference type="STRING" id="35752.SAMN05421541_108342"/>
<protein>
    <submittedName>
        <fullName evidence="2">Uncharacterized protein</fullName>
    </submittedName>
</protein>
<feature type="transmembrane region" description="Helical" evidence="1">
    <location>
        <begin position="70"/>
        <end position="91"/>
    </location>
</feature>
<dbReference type="Proteomes" id="UP000199645">
    <property type="component" value="Unassembled WGS sequence"/>
</dbReference>